<dbReference type="EMBL" id="CP090895">
    <property type="protein sequence ID" value="ULT91680.1"/>
    <property type="molecule type" value="Genomic_DNA"/>
</dbReference>
<reference evidence="1 2" key="1">
    <citation type="submission" date="2022-02" db="EMBL/GenBank/DDBJ databases">
        <title>Chromosome-level reference genomes for two strains of Caenorhabditis briggsae: an improved platform for comparative genomics.</title>
        <authorList>
            <person name="Stevens L."/>
            <person name="Andersen E.C."/>
        </authorList>
    </citation>
    <scope>NUCLEOTIDE SEQUENCE [LARGE SCALE GENOMIC DNA]</scope>
    <source>
        <strain evidence="1">QX1410_ONT</strain>
        <tissue evidence="1">Whole-organism</tissue>
    </source>
</reference>
<organism evidence="1 2">
    <name type="scientific">Caenorhabditis briggsae</name>
    <dbReference type="NCBI Taxonomy" id="6238"/>
    <lineage>
        <taxon>Eukaryota</taxon>
        <taxon>Metazoa</taxon>
        <taxon>Ecdysozoa</taxon>
        <taxon>Nematoda</taxon>
        <taxon>Chromadorea</taxon>
        <taxon>Rhabditida</taxon>
        <taxon>Rhabditina</taxon>
        <taxon>Rhabditomorpha</taxon>
        <taxon>Rhabditoidea</taxon>
        <taxon>Rhabditidae</taxon>
        <taxon>Peloderinae</taxon>
        <taxon>Caenorhabditis</taxon>
    </lineage>
</organism>
<accession>A0AAE9AA34</accession>
<protein>
    <submittedName>
        <fullName evidence="1">Uncharacterized protein</fullName>
    </submittedName>
</protein>
<gene>
    <name evidence="1" type="ORF">L3Y34_009368</name>
</gene>
<dbReference type="AlphaFoldDB" id="A0AAE9AA34"/>
<name>A0AAE9AA34_CAEBR</name>
<proteinExistence type="predicted"/>
<evidence type="ECO:0000313" key="2">
    <source>
        <dbReference type="Proteomes" id="UP000827892"/>
    </source>
</evidence>
<sequence>MKITGCSVFIKHTNSNSFRPQKTLGSRFSKWIQNSSHTSFSQGWSILKRSKPPELLYEVLEKTFHQCHNESSKSVRVYTLKRKYARVQWQHPNL</sequence>
<evidence type="ECO:0000313" key="1">
    <source>
        <dbReference type="EMBL" id="ULT91680.1"/>
    </source>
</evidence>
<dbReference type="Proteomes" id="UP000827892">
    <property type="component" value="Chromosome V"/>
</dbReference>